<dbReference type="Pfam" id="PF13785">
    <property type="entry name" value="DUF4178"/>
    <property type="match status" value="1"/>
</dbReference>
<keyword evidence="3" id="KW-1185">Reference proteome</keyword>
<name>A0ABQ2HZD5_9MICO</name>
<dbReference type="RefSeq" id="WP_081920333.1">
    <property type="nucleotide sequence ID" value="NZ_BMNZ01000003.1"/>
</dbReference>
<gene>
    <name evidence="2" type="ORF">GCM10009721_19060</name>
</gene>
<sequence length="176" mass="18751">MRAELRPSQVAPGAVLELEGRQRRVIGSLHFVMDGTQWREHCVQTSPGPKEWLSIRPRGGVTVVHWTPRYDLFGEPDPAGVTMDGSSWTLDSSGHATYTATGDTGTGPSGSCDFVEYVEDVEAVGAVGTGAADGSERVGRLLVFESFDGGVWEVSIGRRLAPGAVRGYRGSARTSA</sequence>
<evidence type="ECO:0000313" key="2">
    <source>
        <dbReference type="EMBL" id="GGM93274.1"/>
    </source>
</evidence>
<accession>A0ABQ2HZD5</accession>
<protein>
    <recommendedName>
        <fullName evidence="1">DUF4178 domain-containing protein</fullName>
    </recommendedName>
</protein>
<organism evidence="2 3">
    <name type="scientific">Terrabacter tumescens</name>
    <dbReference type="NCBI Taxonomy" id="60443"/>
    <lineage>
        <taxon>Bacteria</taxon>
        <taxon>Bacillati</taxon>
        <taxon>Actinomycetota</taxon>
        <taxon>Actinomycetes</taxon>
        <taxon>Micrococcales</taxon>
        <taxon>Intrasporangiaceae</taxon>
        <taxon>Terrabacter</taxon>
    </lineage>
</organism>
<proteinExistence type="predicted"/>
<evidence type="ECO:0000313" key="3">
    <source>
        <dbReference type="Proteomes" id="UP000623461"/>
    </source>
</evidence>
<dbReference type="EMBL" id="BMNZ01000003">
    <property type="protein sequence ID" value="GGM93274.1"/>
    <property type="molecule type" value="Genomic_DNA"/>
</dbReference>
<evidence type="ECO:0000259" key="1">
    <source>
        <dbReference type="Pfam" id="PF13785"/>
    </source>
</evidence>
<dbReference type="InterPro" id="IPR025235">
    <property type="entry name" value="DUF4178"/>
</dbReference>
<feature type="domain" description="DUF4178" evidence="1">
    <location>
        <begin position="12"/>
        <end position="121"/>
    </location>
</feature>
<dbReference type="Proteomes" id="UP000623461">
    <property type="component" value="Unassembled WGS sequence"/>
</dbReference>
<comment type="caution">
    <text evidence="2">The sequence shown here is derived from an EMBL/GenBank/DDBJ whole genome shotgun (WGS) entry which is preliminary data.</text>
</comment>
<reference evidence="3" key="1">
    <citation type="journal article" date="2019" name="Int. J. Syst. Evol. Microbiol.">
        <title>The Global Catalogue of Microorganisms (GCM) 10K type strain sequencing project: providing services to taxonomists for standard genome sequencing and annotation.</title>
        <authorList>
            <consortium name="The Broad Institute Genomics Platform"/>
            <consortium name="The Broad Institute Genome Sequencing Center for Infectious Disease"/>
            <person name="Wu L."/>
            <person name="Ma J."/>
        </authorList>
    </citation>
    <scope>NUCLEOTIDE SEQUENCE [LARGE SCALE GENOMIC DNA]</scope>
    <source>
        <strain evidence="3">JCM 1365</strain>
    </source>
</reference>